<feature type="domain" description="PDZ" evidence="3">
    <location>
        <begin position="11"/>
        <end position="92"/>
    </location>
</feature>
<reference evidence="4 5" key="1">
    <citation type="submission" date="2024-02" db="EMBL/GenBank/DDBJ databases">
        <authorList>
            <person name="Chen Y."/>
            <person name="Shah S."/>
            <person name="Dougan E. K."/>
            <person name="Thang M."/>
            <person name="Chan C."/>
        </authorList>
    </citation>
    <scope>NUCLEOTIDE SEQUENCE [LARGE SCALE GENOMIC DNA]</scope>
</reference>
<comment type="caution">
    <text evidence="4">The sequence shown here is derived from an EMBL/GenBank/DDBJ whole genome shotgun (WGS) entry which is preliminary data.</text>
</comment>
<sequence length="340" mass="37072">MDYFKVTYPAGSKLGMSIINRDDPSLPIFGNTMVDSVDPNGLSQKGGLEKGDFVLSVNGQYVAFDSNLDVVHLLQSLMTEHNELEIYFARPNSLEWSQIQRSMDAPIKEGMVNKLHQGLFKKWNRRNLRVTREVVDYSSDGVMKARYSVETEVGPPKVAAGYPSQQGVFEFRCGDKEFVLQTNSTHSRNTWMHAIDCALQKTFHKPLLGTHSTPGANISPNSPSSRAQHRPNGGARDVDDGMEAYLRIGRNALLNQAPVPGTLGGSQSGSSAPARPDPRGSPKATGGASGPSAYRVLSLAKLEVLSGPSNVVKLKDVRDPSRVTPSLIDYDFALEEKVLA</sequence>
<feature type="region of interest" description="Disordered" evidence="1">
    <location>
        <begin position="208"/>
        <end position="239"/>
    </location>
</feature>
<dbReference type="SUPFAM" id="SSF50729">
    <property type="entry name" value="PH domain-like"/>
    <property type="match status" value="1"/>
</dbReference>
<dbReference type="InterPro" id="IPR036034">
    <property type="entry name" value="PDZ_sf"/>
</dbReference>
<evidence type="ECO:0000256" key="1">
    <source>
        <dbReference type="SAM" id="MobiDB-lite"/>
    </source>
</evidence>
<evidence type="ECO:0000259" key="2">
    <source>
        <dbReference type="PROSITE" id="PS50003"/>
    </source>
</evidence>
<dbReference type="Gene3D" id="2.30.42.10">
    <property type="match status" value="1"/>
</dbReference>
<dbReference type="PROSITE" id="PS50003">
    <property type="entry name" value="PH_DOMAIN"/>
    <property type="match status" value="1"/>
</dbReference>
<evidence type="ECO:0000313" key="4">
    <source>
        <dbReference type="EMBL" id="CAK9068635.1"/>
    </source>
</evidence>
<dbReference type="CDD" id="cd00821">
    <property type="entry name" value="PH"/>
    <property type="match status" value="1"/>
</dbReference>
<dbReference type="InterPro" id="IPR041489">
    <property type="entry name" value="PDZ_6"/>
</dbReference>
<evidence type="ECO:0000313" key="5">
    <source>
        <dbReference type="Proteomes" id="UP001642464"/>
    </source>
</evidence>
<dbReference type="Pfam" id="PF00169">
    <property type="entry name" value="PH"/>
    <property type="match status" value="1"/>
</dbReference>
<keyword evidence="5" id="KW-1185">Reference proteome</keyword>
<dbReference type="CDD" id="cd00136">
    <property type="entry name" value="PDZ_canonical"/>
    <property type="match status" value="1"/>
</dbReference>
<name>A0ABP0NXW9_9DINO</name>
<gene>
    <name evidence="4" type="ORF">SCF082_LOCUS34520</name>
</gene>
<dbReference type="InterPro" id="IPR011993">
    <property type="entry name" value="PH-like_dom_sf"/>
</dbReference>
<dbReference type="Gene3D" id="2.30.29.30">
    <property type="entry name" value="Pleckstrin-homology domain (PH domain)/Phosphotyrosine-binding domain (PTB)"/>
    <property type="match status" value="1"/>
</dbReference>
<protein>
    <submittedName>
        <fullName evidence="4">PH domain-containing protein</fullName>
    </submittedName>
</protein>
<accession>A0ABP0NXW9</accession>
<feature type="domain" description="PH" evidence="2">
    <location>
        <begin position="105"/>
        <end position="200"/>
    </location>
</feature>
<dbReference type="SUPFAM" id="SSF50156">
    <property type="entry name" value="PDZ domain-like"/>
    <property type="match status" value="1"/>
</dbReference>
<evidence type="ECO:0000259" key="3">
    <source>
        <dbReference type="PROSITE" id="PS50106"/>
    </source>
</evidence>
<dbReference type="Proteomes" id="UP001642464">
    <property type="component" value="Unassembled WGS sequence"/>
</dbReference>
<feature type="region of interest" description="Disordered" evidence="1">
    <location>
        <begin position="256"/>
        <end position="291"/>
    </location>
</feature>
<dbReference type="EMBL" id="CAXAMM010031755">
    <property type="protein sequence ID" value="CAK9068635.1"/>
    <property type="molecule type" value="Genomic_DNA"/>
</dbReference>
<dbReference type="Pfam" id="PF17820">
    <property type="entry name" value="PDZ_6"/>
    <property type="match status" value="1"/>
</dbReference>
<dbReference type="SMART" id="SM00228">
    <property type="entry name" value="PDZ"/>
    <property type="match status" value="1"/>
</dbReference>
<dbReference type="InterPro" id="IPR001849">
    <property type="entry name" value="PH_domain"/>
</dbReference>
<dbReference type="SMART" id="SM00233">
    <property type="entry name" value="PH"/>
    <property type="match status" value="1"/>
</dbReference>
<dbReference type="PROSITE" id="PS50106">
    <property type="entry name" value="PDZ"/>
    <property type="match status" value="1"/>
</dbReference>
<dbReference type="InterPro" id="IPR001478">
    <property type="entry name" value="PDZ"/>
</dbReference>
<organism evidence="4 5">
    <name type="scientific">Durusdinium trenchii</name>
    <dbReference type="NCBI Taxonomy" id="1381693"/>
    <lineage>
        <taxon>Eukaryota</taxon>
        <taxon>Sar</taxon>
        <taxon>Alveolata</taxon>
        <taxon>Dinophyceae</taxon>
        <taxon>Suessiales</taxon>
        <taxon>Symbiodiniaceae</taxon>
        <taxon>Durusdinium</taxon>
    </lineage>
</organism>
<feature type="compositionally biased region" description="Polar residues" evidence="1">
    <location>
        <begin position="210"/>
        <end position="226"/>
    </location>
</feature>
<feature type="non-terminal residue" evidence="4">
    <location>
        <position position="340"/>
    </location>
</feature>
<proteinExistence type="predicted"/>